<dbReference type="PIRSF" id="PIRSF004862">
    <property type="entry name" value="FliF"/>
    <property type="match status" value="1"/>
</dbReference>
<keyword evidence="8 14" id="KW-1133">Transmembrane helix</keyword>
<comment type="function">
    <text evidence="1 12">The M ring may be actively involved in energy transduction.</text>
</comment>
<dbReference type="InterPro" id="IPR045851">
    <property type="entry name" value="AMP-bd_C_sf"/>
</dbReference>
<comment type="subcellular location">
    <subcellularLocation>
        <location evidence="2 12">Bacterial flagellum basal body</location>
    </subcellularLocation>
    <subcellularLocation>
        <location evidence="3">Cell membrane</location>
        <topology evidence="3">Multi-pass membrane protein</topology>
    </subcellularLocation>
</comment>
<keyword evidence="10 12" id="KW-0975">Bacterial flagellum</keyword>
<dbReference type="InterPro" id="IPR000067">
    <property type="entry name" value="FlgMring_FliF"/>
</dbReference>
<keyword evidence="17" id="KW-0282">Flagellum</keyword>
<keyword evidence="17" id="KW-0966">Cell projection</keyword>
<proteinExistence type="inferred from homology"/>
<evidence type="ECO:0000256" key="9">
    <source>
        <dbReference type="ARBA" id="ARBA00023136"/>
    </source>
</evidence>
<feature type="region of interest" description="Disordered" evidence="13">
    <location>
        <begin position="314"/>
        <end position="379"/>
    </location>
</feature>
<comment type="subunit">
    <text evidence="11">The basal body constitutes a major portion of the flagellar organelle and consists of four rings (L,P,S, and M) mounted on a central rod. The M ring is integral to the inner membrane of the cell and may be connected to the flagellar rod via the S ring. The S (supramembrane ring) lies just distal to the M ring. The L and P rings lie in the outer membrane and the periplasmic space, respectively.</text>
</comment>
<accession>A0ABV7ATV7</accession>
<feature type="region of interest" description="Disordered" evidence="13">
    <location>
        <begin position="525"/>
        <end position="551"/>
    </location>
</feature>
<dbReference type="RefSeq" id="WP_377814183.1">
    <property type="nucleotide sequence ID" value="NZ_JBHRSJ010000017.1"/>
</dbReference>
<feature type="transmembrane region" description="Helical" evidence="14">
    <location>
        <begin position="482"/>
        <end position="500"/>
    </location>
</feature>
<evidence type="ECO:0000256" key="14">
    <source>
        <dbReference type="SAM" id="Phobius"/>
    </source>
</evidence>
<evidence type="ECO:0000259" key="16">
    <source>
        <dbReference type="Pfam" id="PF08345"/>
    </source>
</evidence>
<dbReference type="InterPro" id="IPR013556">
    <property type="entry name" value="Flag_M-ring_C"/>
</dbReference>
<name>A0ABV7ATV7_9GAMM</name>
<dbReference type="Pfam" id="PF01514">
    <property type="entry name" value="YscJ_FliF"/>
    <property type="match status" value="1"/>
</dbReference>
<keyword evidence="7 14" id="KW-0812">Transmembrane</keyword>
<evidence type="ECO:0000313" key="18">
    <source>
        <dbReference type="Proteomes" id="UP001595457"/>
    </source>
</evidence>
<evidence type="ECO:0000256" key="10">
    <source>
        <dbReference type="ARBA" id="ARBA00023143"/>
    </source>
</evidence>
<evidence type="ECO:0000256" key="8">
    <source>
        <dbReference type="ARBA" id="ARBA00022989"/>
    </source>
</evidence>
<dbReference type="Pfam" id="PF08345">
    <property type="entry name" value="YscJ_FliF_C"/>
    <property type="match status" value="1"/>
</dbReference>
<evidence type="ECO:0000256" key="2">
    <source>
        <dbReference type="ARBA" id="ARBA00004117"/>
    </source>
</evidence>
<feature type="domain" description="Flagellar M-ring N-terminal" evidence="15">
    <location>
        <begin position="56"/>
        <end position="230"/>
    </location>
</feature>
<evidence type="ECO:0000259" key="15">
    <source>
        <dbReference type="Pfam" id="PF01514"/>
    </source>
</evidence>
<comment type="caution">
    <text evidence="17">The sequence shown here is derived from an EMBL/GenBank/DDBJ whole genome shotgun (WGS) entry which is preliminary data.</text>
</comment>
<feature type="transmembrane region" description="Helical" evidence="14">
    <location>
        <begin position="35"/>
        <end position="55"/>
    </location>
</feature>
<evidence type="ECO:0000256" key="6">
    <source>
        <dbReference type="ARBA" id="ARBA00022475"/>
    </source>
</evidence>
<evidence type="ECO:0000256" key="13">
    <source>
        <dbReference type="SAM" id="MobiDB-lite"/>
    </source>
</evidence>
<keyword evidence="9 14" id="KW-0472">Membrane</keyword>
<evidence type="ECO:0000256" key="11">
    <source>
        <dbReference type="ARBA" id="ARBA00025936"/>
    </source>
</evidence>
<evidence type="ECO:0000313" key="17">
    <source>
        <dbReference type="EMBL" id="MFC2972538.1"/>
    </source>
</evidence>
<keyword evidence="17" id="KW-0969">Cilium</keyword>
<evidence type="ECO:0000256" key="4">
    <source>
        <dbReference type="ARBA" id="ARBA00007971"/>
    </source>
</evidence>
<dbReference type="PANTHER" id="PTHR30046">
    <property type="entry name" value="FLAGELLAR M-RING PROTEIN"/>
    <property type="match status" value="1"/>
</dbReference>
<evidence type="ECO:0000256" key="7">
    <source>
        <dbReference type="ARBA" id="ARBA00022692"/>
    </source>
</evidence>
<organism evidence="17 18">
    <name type="scientific">Azotobacter bryophylli</name>
    <dbReference type="NCBI Taxonomy" id="1986537"/>
    <lineage>
        <taxon>Bacteria</taxon>
        <taxon>Pseudomonadati</taxon>
        <taxon>Pseudomonadota</taxon>
        <taxon>Gammaproteobacteria</taxon>
        <taxon>Pseudomonadales</taxon>
        <taxon>Pseudomonadaceae</taxon>
        <taxon>Azotobacter</taxon>
    </lineage>
</organism>
<dbReference type="Gene3D" id="3.30.300.30">
    <property type="match status" value="1"/>
</dbReference>
<comment type="similarity">
    <text evidence="4 12">Belongs to the FliF family.</text>
</comment>
<dbReference type="PANTHER" id="PTHR30046:SF0">
    <property type="entry name" value="FLAGELLAR M-RING PROTEIN"/>
    <property type="match status" value="1"/>
</dbReference>
<protein>
    <recommendedName>
        <fullName evidence="5 12">Flagellar M-ring protein</fullName>
    </recommendedName>
</protein>
<dbReference type="Proteomes" id="UP001595457">
    <property type="component" value="Unassembled WGS sequence"/>
</dbReference>
<dbReference type="PRINTS" id="PR01009">
    <property type="entry name" value="FLGMRINGFLIF"/>
</dbReference>
<evidence type="ECO:0000256" key="12">
    <source>
        <dbReference type="PIRNR" id="PIRNR004862"/>
    </source>
</evidence>
<evidence type="ECO:0000256" key="3">
    <source>
        <dbReference type="ARBA" id="ARBA00004651"/>
    </source>
</evidence>
<reference evidence="18" key="1">
    <citation type="journal article" date="2019" name="Int. J. Syst. Evol. Microbiol.">
        <title>The Global Catalogue of Microorganisms (GCM) 10K type strain sequencing project: providing services to taxonomists for standard genome sequencing and annotation.</title>
        <authorList>
            <consortium name="The Broad Institute Genomics Platform"/>
            <consortium name="The Broad Institute Genome Sequencing Center for Infectious Disease"/>
            <person name="Wu L."/>
            <person name="Ma J."/>
        </authorList>
    </citation>
    <scope>NUCLEOTIDE SEQUENCE [LARGE SCALE GENOMIC DNA]</scope>
    <source>
        <strain evidence="18">KCTC 62195</strain>
    </source>
</reference>
<dbReference type="NCBIfam" id="TIGR00206">
    <property type="entry name" value="fliF"/>
    <property type="match status" value="1"/>
</dbReference>
<sequence>MSSAAAPGTVPAAAGAPNQPLAARLLAQLRSQPRLPLLLAGAAALAVVVAMLLWAREPEYRVLYANLSEADGGRIIGELEKRMVPYRFSEGGQALLVPADQMHTLRLQLAEQGLPQGGNVGFELLDKQAFGVSQFAEQINFQRGLEGELARSIESLGPVAKARVHLALAKQSVFVRDREPARASVVLNLEGGRELGDSQVSAIIHLVSSSVPNLSVDAVTVVDQNGRLLSRSNGSNDLDGRQLSYVDEVERSYRRRIEDILAPILGAGNVRAQVVAQVDFASREQTAERYAPNQGEAAVRSQQLMENTVTGDKQALGVPGALTNSPPNSTPPAAQPQTPPAPPAANAAAAGRGQPAAANAAASGSETAKPAGPTSMRRDNMVNYEVDRSVEHVQQRLGGIQRLSAAVVVNYRQVVKDGEVTREPLSEEEIARIDRLVRQAMGFSADRGDQLEVLNSPFADPEREQEPSWWRTPEFYSLAMSLSRYLLVAFVALLLWLLVLRPIKRRHDATQAAVAAARAEEEQAFTASVGGVSGSGSEEEPAPPRNRRRKSTLYEHNLQSLREMAQEDPRLVAMIVRGWMSKKND</sequence>
<keyword evidence="18" id="KW-1185">Reference proteome</keyword>
<evidence type="ECO:0000256" key="5">
    <source>
        <dbReference type="ARBA" id="ARBA00017949"/>
    </source>
</evidence>
<feature type="compositionally biased region" description="Pro residues" evidence="13">
    <location>
        <begin position="328"/>
        <end position="343"/>
    </location>
</feature>
<gene>
    <name evidence="17" type="primary">fliF</name>
    <name evidence="17" type="ORF">ACFOJE_09995</name>
</gene>
<dbReference type="InterPro" id="IPR006182">
    <property type="entry name" value="FliF_N_dom"/>
</dbReference>
<dbReference type="EMBL" id="JBHRSJ010000017">
    <property type="protein sequence ID" value="MFC2972538.1"/>
    <property type="molecule type" value="Genomic_DNA"/>
</dbReference>
<dbReference type="InterPro" id="IPR043427">
    <property type="entry name" value="YscJ/FliF"/>
</dbReference>
<evidence type="ECO:0000256" key="1">
    <source>
        <dbReference type="ARBA" id="ARBA00003820"/>
    </source>
</evidence>
<keyword evidence="6" id="KW-1003">Cell membrane</keyword>
<feature type="domain" description="Flagellar M-ring C-terminal" evidence="16">
    <location>
        <begin position="261"/>
        <end position="458"/>
    </location>
</feature>
<feature type="compositionally biased region" description="Low complexity" evidence="13">
    <location>
        <begin position="344"/>
        <end position="368"/>
    </location>
</feature>